<sequence length="190" mass="20715">MRSVRARARKVARAKSGVGWSDATGGRAVPRSLATAYGRRGYRSANIAGRGRRSKPAVCRPASIGSASSSSRGAPTGPREARPDDRLRASPGSITTGLRWAKTRSDLLRASITPCGYGSRARCAPRDDVRGRTLRLRIPCMQHRLAGCRHLRERHRWFRLGRLGRRLGVQHRIGEPVGEIGGLAAFVLCL</sequence>
<reference evidence="2 3" key="1">
    <citation type="submission" date="2024-07" db="EMBL/GenBank/DDBJ databases">
        <title>Genomic Encyclopedia of Type Strains, Phase V (KMG-V): Genome sequencing to study the core and pangenomes of soil and plant-associated prokaryotes.</title>
        <authorList>
            <person name="Whitman W."/>
        </authorList>
    </citation>
    <scope>NUCLEOTIDE SEQUENCE [LARGE SCALE GENOMIC DNA]</scope>
    <source>
        <strain evidence="2 3">USDA 222</strain>
    </source>
</reference>
<dbReference type="EMBL" id="JBGBZN010000002">
    <property type="protein sequence ID" value="MEY9470539.1"/>
    <property type="molecule type" value="Genomic_DNA"/>
</dbReference>
<feature type="compositionally biased region" description="Low complexity" evidence="1">
    <location>
        <begin position="60"/>
        <end position="78"/>
    </location>
</feature>
<dbReference type="Proteomes" id="UP001565474">
    <property type="component" value="Unassembled WGS sequence"/>
</dbReference>
<feature type="compositionally biased region" description="Basic and acidic residues" evidence="1">
    <location>
        <begin position="79"/>
        <end position="88"/>
    </location>
</feature>
<proteinExistence type="predicted"/>
<feature type="region of interest" description="Disordered" evidence="1">
    <location>
        <begin position="1"/>
        <end position="26"/>
    </location>
</feature>
<evidence type="ECO:0000313" key="2">
    <source>
        <dbReference type="EMBL" id="MEY9470539.1"/>
    </source>
</evidence>
<feature type="region of interest" description="Disordered" evidence="1">
    <location>
        <begin position="40"/>
        <end position="94"/>
    </location>
</feature>
<name>A0ABV4GF26_9BRAD</name>
<feature type="compositionally biased region" description="Basic residues" evidence="1">
    <location>
        <begin position="1"/>
        <end position="13"/>
    </location>
</feature>
<evidence type="ECO:0000313" key="3">
    <source>
        <dbReference type="Proteomes" id="UP001565474"/>
    </source>
</evidence>
<evidence type="ECO:0000256" key="1">
    <source>
        <dbReference type="SAM" id="MobiDB-lite"/>
    </source>
</evidence>
<keyword evidence="3" id="KW-1185">Reference proteome</keyword>
<organism evidence="2 3">
    <name type="scientific">Bradyrhizobium yuanmingense</name>
    <dbReference type="NCBI Taxonomy" id="108015"/>
    <lineage>
        <taxon>Bacteria</taxon>
        <taxon>Pseudomonadati</taxon>
        <taxon>Pseudomonadota</taxon>
        <taxon>Alphaproteobacteria</taxon>
        <taxon>Hyphomicrobiales</taxon>
        <taxon>Nitrobacteraceae</taxon>
        <taxon>Bradyrhizobium</taxon>
    </lineage>
</organism>
<gene>
    <name evidence="2" type="ORF">ABH992_002938</name>
</gene>
<protein>
    <submittedName>
        <fullName evidence="2">Uncharacterized protein</fullName>
    </submittedName>
</protein>
<accession>A0ABV4GF26</accession>
<comment type="caution">
    <text evidence="2">The sequence shown here is derived from an EMBL/GenBank/DDBJ whole genome shotgun (WGS) entry which is preliminary data.</text>
</comment>